<dbReference type="Proteomes" id="UP000064183">
    <property type="component" value="Chromosome"/>
</dbReference>
<dbReference type="KEGG" id="sgb:WQO_18955"/>
<sequence>MTLDRDSIIMRTLVPIAALHLDGDRDTGSLAVLGEHDEQVFPVVVAAVDLLDDLIVVFEERA</sequence>
<protein>
    <submittedName>
        <fullName evidence="1">Uncharacterized protein</fullName>
    </submittedName>
</protein>
<reference evidence="1 2" key="1">
    <citation type="journal article" date="2012" name="J. Bacteriol.">
        <title>Draft genome sequence of Streptomyces globisporus C-1027, which produces an antitumor antibiotic consisting of a nine-membered enediyne with a chromoprotein.</title>
        <authorList>
            <person name="Wang L."/>
            <person name="Wang S."/>
            <person name="He Q."/>
            <person name="Yu T."/>
            <person name="Li Q."/>
            <person name="Hong B."/>
        </authorList>
    </citation>
    <scope>NUCLEOTIDE SEQUENCE [LARGE SCALE GENOMIC DNA]</scope>
    <source>
        <strain evidence="1 2">C-1027</strain>
    </source>
</reference>
<name>A0A0U3MF41_STRGL</name>
<gene>
    <name evidence="1" type="ORF">WQO_18955</name>
</gene>
<organism evidence="1 2">
    <name type="scientific">Streptomyces globisporus C-1027</name>
    <dbReference type="NCBI Taxonomy" id="1172567"/>
    <lineage>
        <taxon>Bacteria</taxon>
        <taxon>Bacillati</taxon>
        <taxon>Actinomycetota</taxon>
        <taxon>Actinomycetes</taxon>
        <taxon>Kitasatosporales</taxon>
        <taxon>Streptomycetaceae</taxon>
        <taxon>Streptomyces</taxon>
    </lineage>
</organism>
<proteinExistence type="predicted"/>
<accession>A0A0U3MF41</accession>
<evidence type="ECO:0000313" key="2">
    <source>
        <dbReference type="Proteomes" id="UP000064183"/>
    </source>
</evidence>
<dbReference type="EMBL" id="CP013738">
    <property type="protein sequence ID" value="ALU95215.1"/>
    <property type="molecule type" value="Genomic_DNA"/>
</dbReference>
<evidence type="ECO:0000313" key="1">
    <source>
        <dbReference type="EMBL" id="ALU95215.1"/>
    </source>
</evidence>
<dbReference type="AlphaFoldDB" id="A0A0U3MF41"/>